<gene>
    <name evidence="1" type="ORF">HZT40_00720</name>
</gene>
<dbReference type="KEGG" id="this:HZT40_00720"/>
<reference evidence="1" key="1">
    <citation type="submission" date="2020-06" db="EMBL/GenBank/DDBJ databases">
        <title>Analysis procedures for assessing recovery of high quality, complete, closed genomes from Nanopore long read metagenome sequencing.</title>
        <authorList>
            <person name="Bessarab I."/>
            <person name="Arumugam K."/>
            <person name="Haryono M."/>
            <person name="Liu X."/>
            <person name="Roy S."/>
            <person name="Zuniga-Montanez R.E."/>
            <person name="Qiu G."/>
            <person name="Drautz-Moses D.I."/>
            <person name="Law Y.Y."/>
            <person name="Wuertz S."/>
            <person name="Lauro F.M."/>
            <person name="Huson D.H."/>
            <person name="Williams R.B."/>
        </authorList>
    </citation>
    <scope>NUCLEOTIDE SEQUENCE [LARGE SCALE GENOMIC DNA]</scope>
    <source>
        <strain evidence="1">SSD2</strain>
    </source>
</reference>
<evidence type="ECO:0000313" key="2">
    <source>
        <dbReference type="Proteomes" id="UP000510621"/>
    </source>
</evidence>
<dbReference type="EMBL" id="CP059265">
    <property type="protein sequence ID" value="QLQ30378.1"/>
    <property type="molecule type" value="Genomic_DNA"/>
</dbReference>
<sequence length="48" mass="4892">MKIRTLFVTLALNLLLAACGAGMLQLANGGLAEPAFPLGRLVPLAASL</sequence>
<dbReference type="Proteomes" id="UP000510621">
    <property type="component" value="Chromosome"/>
</dbReference>
<dbReference type="PROSITE" id="PS51257">
    <property type="entry name" value="PROKAR_LIPOPROTEIN"/>
    <property type="match status" value="1"/>
</dbReference>
<evidence type="ECO:0000313" key="1">
    <source>
        <dbReference type="EMBL" id="QLQ30378.1"/>
    </source>
</evidence>
<name>A0A7L6AMR2_9GAMM</name>
<protein>
    <submittedName>
        <fullName evidence="1">Uncharacterized protein</fullName>
    </submittedName>
</protein>
<organism evidence="1 2">
    <name type="scientific">Candidatus Thiothrix singaporensis</name>
    <dbReference type="NCBI Taxonomy" id="2799669"/>
    <lineage>
        <taxon>Bacteria</taxon>
        <taxon>Pseudomonadati</taxon>
        <taxon>Pseudomonadota</taxon>
        <taxon>Gammaproteobacteria</taxon>
        <taxon>Thiotrichales</taxon>
        <taxon>Thiotrichaceae</taxon>
        <taxon>Thiothrix</taxon>
    </lineage>
</organism>
<keyword evidence="2" id="KW-1185">Reference proteome</keyword>
<proteinExistence type="predicted"/>
<accession>A0A7L6AMR2</accession>
<dbReference type="AlphaFoldDB" id="A0A7L6AMR2"/>